<reference evidence="7" key="1">
    <citation type="submission" date="2021-02" db="EMBL/GenBank/DDBJ databases">
        <title>PHA producing bacteria isolated from coastal sediment in Guangdong, Shenzhen.</title>
        <authorList>
            <person name="Zheng W."/>
            <person name="Yu S."/>
            <person name="Huang Y."/>
        </authorList>
    </citation>
    <scope>NUCLEOTIDE SEQUENCE</scope>
    <source>
        <strain evidence="7">TN14-10</strain>
    </source>
</reference>
<gene>
    <name evidence="7" type="ORF">JYP50_07685</name>
</gene>
<proteinExistence type="predicted"/>
<dbReference type="SUPFAM" id="SSF102114">
    <property type="entry name" value="Radical SAM enzymes"/>
    <property type="match status" value="1"/>
</dbReference>
<dbReference type="EMBL" id="JAFKCZ010000005">
    <property type="protein sequence ID" value="MBN7796466.1"/>
    <property type="molecule type" value="Genomic_DNA"/>
</dbReference>
<keyword evidence="8" id="KW-1185">Reference proteome</keyword>
<dbReference type="GO" id="GO:0046872">
    <property type="term" value="F:metal ion binding"/>
    <property type="evidence" value="ECO:0007669"/>
    <property type="project" value="UniProtKB-KW"/>
</dbReference>
<accession>A0A939DEL0</accession>
<evidence type="ECO:0000256" key="5">
    <source>
        <dbReference type="ARBA" id="ARBA00023014"/>
    </source>
</evidence>
<evidence type="ECO:0000256" key="4">
    <source>
        <dbReference type="ARBA" id="ARBA00023004"/>
    </source>
</evidence>
<keyword evidence="2" id="KW-0949">S-adenosyl-L-methionine</keyword>
<dbReference type="GO" id="GO:0003824">
    <property type="term" value="F:catalytic activity"/>
    <property type="evidence" value="ECO:0007669"/>
    <property type="project" value="InterPro"/>
</dbReference>
<comment type="caution">
    <text evidence="7">The sequence shown here is derived from an EMBL/GenBank/DDBJ whole genome shotgun (WGS) entry which is preliminary data.</text>
</comment>
<keyword evidence="3" id="KW-0479">Metal-binding</keyword>
<dbReference type="InterPro" id="IPR051198">
    <property type="entry name" value="BchE-like"/>
</dbReference>
<evidence type="ECO:0000259" key="6">
    <source>
        <dbReference type="PROSITE" id="PS51918"/>
    </source>
</evidence>
<dbReference type="PANTHER" id="PTHR43409:SF4">
    <property type="entry name" value="RADICAL SAM SUPERFAMILY PROTEIN"/>
    <property type="match status" value="1"/>
</dbReference>
<sequence length="515" mass="58676">MPQRKKILIVNCFFPDERMAIKRSNQVPNAVAPALLAGYFNADTCDIRLYNEVNSGFLEVFAPELLKWPDLLVLTGLTAAFDRLLHLTAYARSCNPRVVVAAGGHGVRALPTYSRQFFDYTCLGDVDEIADVARETLGPAYVAEAFNPRYDLAYWINRLGYAESSRNCNFQCGFCSLTGVGRRYEVPPMDYLDAQMENMGKRPIFFFQDNQIMGSGPESFRERIMRFQARRETGQFKYWSGFVTDTFFWDQENIDFARETGCISVFVGVESFDDSQWLGEQNKKQNSRYSQTELLRRACDGGVLVQYGLVYDPTRHSLAQMNRELEIICDNPEIPPPNFIFTAIPFPGTPFFRDCLEQGLLLPNTHMRHMEGSTLSLAPMDERDAVVDFIRGGRRFAGYRGRFLRHQARFLRRYRHSLNRDQMLLSSLATAAIMAPTAVLGPGAALRRKVKRTHVSSTEVLDGVYSPRLPVAERYRHYFNPTNLVDWGGEVNPAVADDVLPPVRRQQTAEVVQLR</sequence>
<dbReference type="Proteomes" id="UP000664303">
    <property type="component" value="Unassembled WGS sequence"/>
</dbReference>
<dbReference type="SMART" id="SM00729">
    <property type="entry name" value="Elp3"/>
    <property type="match status" value="1"/>
</dbReference>
<dbReference type="AlphaFoldDB" id="A0A939DEL0"/>
<protein>
    <recommendedName>
        <fullName evidence="6">Radical SAM core domain-containing protein</fullName>
    </recommendedName>
</protein>
<dbReference type="SFLD" id="SFLDG01082">
    <property type="entry name" value="B12-binding_domain_containing"/>
    <property type="match status" value="1"/>
</dbReference>
<evidence type="ECO:0000313" key="7">
    <source>
        <dbReference type="EMBL" id="MBN7796466.1"/>
    </source>
</evidence>
<organism evidence="7 8">
    <name type="scientific">Parahaliea mediterranea</name>
    <dbReference type="NCBI Taxonomy" id="651086"/>
    <lineage>
        <taxon>Bacteria</taxon>
        <taxon>Pseudomonadati</taxon>
        <taxon>Pseudomonadota</taxon>
        <taxon>Gammaproteobacteria</taxon>
        <taxon>Cellvibrionales</taxon>
        <taxon>Halieaceae</taxon>
        <taxon>Parahaliea</taxon>
    </lineage>
</organism>
<dbReference type="PROSITE" id="PS51918">
    <property type="entry name" value="RADICAL_SAM"/>
    <property type="match status" value="1"/>
</dbReference>
<keyword evidence="5" id="KW-0411">Iron-sulfur</keyword>
<keyword evidence="4" id="KW-0408">Iron</keyword>
<comment type="cofactor">
    <cofactor evidence="1">
        <name>[4Fe-4S] cluster</name>
        <dbReference type="ChEBI" id="CHEBI:49883"/>
    </cofactor>
</comment>
<dbReference type="SFLD" id="SFLDS00029">
    <property type="entry name" value="Radical_SAM"/>
    <property type="match status" value="1"/>
</dbReference>
<evidence type="ECO:0000256" key="1">
    <source>
        <dbReference type="ARBA" id="ARBA00001966"/>
    </source>
</evidence>
<dbReference type="PANTHER" id="PTHR43409">
    <property type="entry name" value="ANAEROBIC MAGNESIUM-PROTOPORPHYRIN IX MONOMETHYL ESTER CYCLASE-RELATED"/>
    <property type="match status" value="1"/>
</dbReference>
<evidence type="ECO:0000256" key="3">
    <source>
        <dbReference type="ARBA" id="ARBA00022723"/>
    </source>
</evidence>
<dbReference type="InterPro" id="IPR006638">
    <property type="entry name" value="Elp3/MiaA/NifB-like_rSAM"/>
</dbReference>
<feature type="domain" description="Radical SAM core" evidence="6">
    <location>
        <begin position="154"/>
        <end position="394"/>
    </location>
</feature>
<evidence type="ECO:0000256" key="2">
    <source>
        <dbReference type="ARBA" id="ARBA00022691"/>
    </source>
</evidence>
<dbReference type="Pfam" id="PF04055">
    <property type="entry name" value="Radical_SAM"/>
    <property type="match status" value="1"/>
</dbReference>
<dbReference type="InterPro" id="IPR058240">
    <property type="entry name" value="rSAM_sf"/>
</dbReference>
<dbReference type="RefSeq" id="WP_206559914.1">
    <property type="nucleotide sequence ID" value="NZ_JAFKCZ010000005.1"/>
</dbReference>
<evidence type="ECO:0000313" key="8">
    <source>
        <dbReference type="Proteomes" id="UP000664303"/>
    </source>
</evidence>
<dbReference type="GO" id="GO:0051536">
    <property type="term" value="F:iron-sulfur cluster binding"/>
    <property type="evidence" value="ECO:0007669"/>
    <property type="project" value="UniProtKB-KW"/>
</dbReference>
<dbReference type="InterPro" id="IPR007197">
    <property type="entry name" value="rSAM"/>
</dbReference>
<name>A0A939DEL0_9GAMM</name>